<gene>
    <name evidence="1" type="ORF">CAPTEDRAFT_88989</name>
</gene>
<evidence type="ECO:0000313" key="3">
    <source>
        <dbReference type="Proteomes" id="UP000014760"/>
    </source>
</evidence>
<accession>R7TX33</accession>
<dbReference type="AlphaFoldDB" id="R7TX33"/>
<evidence type="ECO:0000313" key="1">
    <source>
        <dbReference type="EMBL" id="ELT98279.1"/>
    </source>
</evidence>
<organism evidence="1">
    <name type="scientific">Capitella teleta</name>
    <name type="common">Polychaete worm</name>
    <dbReference type="NCBI Taxonomy" id="283909"/>
    <lineage>
        <taxon>Eukaryota</taxon>
        <taxon>Metazoa</taxon>
        <taxon>Spiralia</taxon>
        <taxon>Lophotrochozoa</taxon>
        <taxon>Annelida</taxon>
        <taxon>Polychaeta</taxon>
        <taxon>Sedentaria</taxon>
        <taxon>Scolecida</taxon>
        <taxon>Capitellidae</taxon>
        <taxon>Capitella</taxon>
    </lineage>
</organism>
<feature type="non-terminal residue" evidence="1">
    <location>
        <position position="1"/>
    </location>
</feature>
<sequence>FLEGQGPLRPTRMSNNRSVMPLDVRGRTRATLRGSMCVCPDPLGLGNPLNLPRAWDRGLKFFPVNEEFPVSASHQLALITSLPFVHTARRYYRLDGLVR</sequence>
<reference evidence="2" key="3">
    <citation type="submission" date="2015-06" db="UniProtKB">
        <authorList>
            <consortium name="EnsemblMetazoa"/>
        </authorList>
    </citation>
    <scope>IDENTIFICATION</scope>
</reference>
<dbReference type="PANTHER" id="PTHR33626:SF2">
    <property type="match status" value="1"/>
</dbReference>
<reference evidence="3" key="1">
    <citation type="submission" date="2012-12" db="EMBL/GenBank/DDBJ databases">
        <authorList>
            <person name="Hellsten U."/>
            <person name="Grimwood J."/>
            <person name="Chapman J.A."/>
            <person name="Shapiro H."/>
            <person name="Aerts A."/>
            <person name="Otillar R.P."/>
            <person name="Terry A.Y."/>
            <person name="Boore J.L."/>
            <person name="Simakov O."/>
            <person name="Marletaz F."/>
            <person name="Cho S.-J."/>
            <person name="Edsinger-Gonzales E."/>
            <person name="Havlak P."/>
            <person name="Kuo D.-H."/>
            <person name="Larsson T."/>
            <person name="Lv J."/>
            <person name="Arendt D."/>
            <person name="Savage R."/>
            <person name="Osoegawa K."/>
            <person name="de Jong P."/>
            <person name="Lindberg D.R."/>
            <person name="Seaver E.C."/>
            <person name="Weisblat D.A."/>
            <person name="Putnam N.H."/>
            <person name="Grigoriev I.V."/>
            <person name="Rokhsar D.S."/>
        </authorList>
    </citation>
    <scope>NUCLEOTIDE SEQUENCE</scope>
    <source>
        <strain evidence="3">I ESC-2004</strain>
    </source>
</reference>
<proteinExistence type="predicted"/>
<evidence type="ECO:0000313" key="2">
    <source>
        <dbReference type="EnsemblMetazoa" id="CapteP88989"/>
    </source>
</evidence>
<dbReference type="EMBL" id="KB308106">
    <property type="protein sequence ID" value="ELT98279.1"/>
    <property type="molecule type" value="Genomic_DNA"/>
</dbReference>
<dbReference type="OMA" id="KXALIKS"/>
<dbReference type="EMBL" id="AMQN01049144">
    <property type="status" value="NOT_ANNOTATED_CDS"/>
    <property type="molecule type" value="Genomic_DNA"/>
</dbReference>
<dbReference type="OrthoDB" id="6279658at2759"/>
<feature type="non-terminal residue" evidence="1">
    <location>
        <position position="99"/>
    </location>
</feature>
<dbReference type="PANTHER" id="PTHR33626">
    <property type="entry name" value="ZGC:158463"/>
    <property type="match status" value="1"/>
</dbReference>
<reference evidence="1 3" key="2">
    <citation type="journal article" date="2013" name="Nature">
        <title>Insights into bilaterian evolution from three spiralian genomes.</title>
        <authorList>
            <person name="Simakov O."/>
            <person name="Marletaz F."/>
            <person name="Cho S.J."/>
            <person name="Edsinger-Gonzales E."/>
            <person name="Havlak P."/>
            <person name="Hellsten U."/>
            <person name="Kuo D.H."/>
            <person name="Larsson T."/>
            <person name="Lv J."/>
            <person name="Arendt D."/>
            <person name="Savage R."/>
            <person name="Osoegawa K."/>
            <person name="de Jong P."/>
            <person name="Grimwood J."/>
            <person name="Chapman J.A."/>
            <person name="Shapiro H."/>
            <person name="Aerts A."/>
            <person name="Otillar R.P."/>
            <person name="Terry A.Y."/>
            <person name="Boore J.L."/>
            <person name="Grigoriev I.V."/>
            <person name="Lindberg D.R."/>
            <person name="Seaver E.C."/>
            <person name="Weisblat D.A."/>
            <person name="Putnam N.H."/>
            <person name="Rokhsar D.S."/>
        </authorList>
    </citation>
    <scope>NUCLEOTIDE SEQUENCE</scope>
    <source>
        <strain evidence="1 3">I ESC-2004</strain>
    </source>
</reference>
<name>R7TX33_CAPTE</name>
<dbReference type="EnsemblMetazoa" id="CapteT88989">
    <property type="protein sequence ID" value="CapteP88989"/>
    <property type="gene ID" value="CapteG88989"/>
</dbReference>
<protein>
    <submittedName>
        <fullName evidence="1 2">Uncharacterized protein</fullName>
    </submittedName>
</protein>
<dbReference type="HOGENOM" id="CLU_178970_0_0_1"/>
<dbReference type="Proteomes" id="UP000014760">
    <property type="component" value="Unassembled WGS sequence"/>
</dbReference>
<keyword evidence="3" id="KW-1185">Reference proteome</keyword>